<dbReference type="PANTHER" id="PTHR33116:SF84">
    <property type="entry name" value="RNA-DIRECTED DNA POLYMERASE"/>
    <property type="match status" value="1"/>
</dbReference>
<proteinExistence type="predicted"/>
<comment type="caution">
    <text evidence="1">The sequence shown here is derived from an EMBL/GenBank/DDBJ whole genome shotgun (WGS) entry which is preliminary data.</text>
</comment>
<sequence length="122" mass="13656">MSEGVLPMKYLGIPISSKALTCGDYSVLIDKVCNKINNWQSRQLSFGVTASSSGLLILGFRISGVPASPFIMWGYKKKDSDPWFWKKILKVRPLIQDKNSITVNDGESVSFWFDSWCSLGPM</sequence>
<dbReference type="Proteomes" id="UP001454036">
    <property type="component" value="Unassembled WGS sequence"/>
</dbReference>
<name>A0AAV3RKR7_LITER</name>
<dbReference type="PANTHER" id="PTHR33116">
    <property type="entry name" value="REVERSE TRANSCRIPTASE ZINC-BINDING DOMAIN-CONTAINING PROTEIN-RELATED-RELATED"/>
    <property type="match status" value="1"/>
</dbReference>
<evidence type="ECO:0000313" key="2">
    <source>
        <dbReference type="Proteomes" id="UP001454036"/>
    </source>
</evidence>
<organism evidence="1 2">
    <name type="scientific">Lithospermum erythrorhizon</name>
    <name type="common">Purple gromwell</name>
    <name type="synonym">Lithospermum officinale var. erythrorhizon</name>
    <dbReference type="NCBI Taxonomy" id="34254"/>
    <lineage>
        <taxon>Eukaryota</taxon>
        <taxon>Viridiplantae</taxon>
        <taxon>Streptophyta</taxon>
        <taxon>Embryophyta</taxon>
        <taxon>Tracheophyta</taxon>
        <taxon>Spermatophyta</taxon>
        <taxon>Magnoliopsida</taxon>
        <taxon>eudicotyledons</taxon>
        <taxon>Gunneridae</taxon>
        <taxon>Pentapetalae</taxon>
        <taxon>asterids</taxon>
        <taxon>lamiids</taxon>
        <taxon>Boraginales</taxon>
        <taxon>Boraginaceae</taxon>
        <taxon>Boraginoideae</taxon>
        <taxon>Lithospermeae</taxon>
        <taxon>Lithospermum</taxon>
    </lineage>
</organism>
<dbReference type="EMBL" id="BAABME010027520">
    <property type="protein sequence ID" value="GAA0175708.1"/>
    <property type="molecule type" value="Genomic_DNA"/>
</dbReference>
<evidence type="ECO:0000313" key="1">
    <source>
        <dbReference type="EMBL" id="GAA0175708.1"/>
    </source>
</evidence>
<keyword evidence="2" id="KW-1185">Reference proteome</keyword>
<dbReference type="AlphaFoldDB" id="A0AAV3RKR7"/>
<accession>A0AAV3RKR7</accession>
<gene>
    <name evidence="1" type="ORF">LIER_41962</name>
</gene>
<protein>
    <submittedName>
        <fullName evidence="1">Uncharacterized protein</fullName>
    </submittedName>
</protein>
<reference evidence="1 2" key="1">
    <citation type="submission" date="2024-01" db="EMBL/GenBank/DDBJ databases">
        <title>The complete chloroplast genome sequence of Lithospermum erythrorhizon: insights into the phylogenetic relationship among Boraginaceae species and the maternal lineages of purple gromwells.</title>
        <authorList>
            <person name="Okada T."/>
            <person name="Watanabe K."/>
        </authorList>
    </citation>
    <scope>NUCLEOTIDE SEQUENCE [LARGE SCALE GENOMIC DNA]</scope>
</reference>